<accession>A0A9P5CNG9</accession>
<dbReference type="AlphaFoldDB" id="A0A9P5CNG9"/>
<dbReference type="GeneID" id="63836087"/>
<dbReference type="Proteomes" id="UP000803844">
    <property type="component" value="Unassembled WGS sequence"/>
</dbReference>
<feature type="transmembrane region" description="Helical" evidence="1">
    <location>
        <begin position="357"/>
        <end position="379"/>
    </location>
</feature>
<name>A0A9P5CNG9_CRYP1</name>
<feature type="domain" description="Vacuolar sorting protein Vps3844 C-terminal" evidence="3">
    <location>
        <begin position="282"/>
        <end position="392"/>
    </location>
</feature>
<dbReference type="InterPro" id="IPR024382">
    <property type="entry name" value="Vps3844_C"/>
</dbReference>
<feature type="signal peptide" evidence="2">
    <location>
        <begin position="1"/>
        <end position="20"/>
    </location>
</feature>
<evidence type="ECO:0000259" key="3">
    <source>
        <dbReference type="Pfam" id="PF12955"/>
    </source>
</evidence>
<gene>
    <name evidence="4" type="ORF">M406DRAFT_291360</name>
</gene>
<keyword evidence="5" id="KW-1185">Reference proteome</keyword>
<dbReference type="Pfam" id="PF12955">
    <property type="entry name" value="Vps3844_C"/>
    <property type="match status" value="1"/>
</dbReference>
<sequence>MRLLSRLAVAGLAGLAGAAASEPAEVYILSKSNPSASSSNPQIPRHVARDIVISRVGGQTDLGALPESITTDDALSYISQYGRPPKPLFGDAASSSAGGVVPSQLVIMLEGIDENNAKNLRKALKSQGSKPAFTIADPPSAKANKDLVDIELSSVSGSCDITAVINPYDSCWDGLSLVVKYDVRKNPSTLDVLTDNIKPLRSAISSDALETVLILLPESSRSSKHASWASDAPSELRRRVEMPISDIQAKPVVVPGSSDEGVSSPDSSLFASQASSKMNLGCFSTYNSCETATSNCSSHGRCIDKYAENTESGKGGDVKCFVCSCVSTRTYPENPASDQHTHWGGAYCQKIDVSSPFWLLAGTTIILVGLVTGSIAMLFNVGEEKLPGVIGAGVSRSK</sequence>
<dbReference type="PANTHER" id="PTHR36853">
    <property type="entry name" value="EXPRESSED PROTEIN"/>
    <property type="match status" value="1"/>
</dbReference>
<dbReference type="GO" id="GO:0005783">
    <property type="term" value="C:endoplasmic reticulum"/>
    <property type="evidence" value="ECO:0007669"/>
    <property type="project" value="TreeGrafter"/>
</dbReference>
<dbReference type="OrthoDB" id="5583277at2759"/>
<proteinExistence type="predicted"/>
<dbReference type="InterPro" id="IPR053065">
    <property type="entry name" value="Archenteron_Induction-Rel"/>
</dbReference>
<evidence type="ECO:0000313" key="4">
    <source>
        <dbReference type="EMBL" id="KAF3764312.1"/>
    </source>
</evidence>
<feature type="chain" id="PRO_5040511770" description="Vacuolar sorting protein Vps3844 C-terminal domain-containing protein" evidence="2">
    <location>
        <begin position="21"/>
        <end position="398"/>
    </location>
</feature>
<keyword evidence="2" id="KW-0732">Signal</keyword>
<evidence type="ECO:0000313" key="5">
    <source>
        <dbReference type="Proteomes" id="UP000803844"/>
    </source>
</evidence>
<dbReference type="EMBL" id="MU032348">
    <property type="protein sequence ID" value="KAF3764312.1"/>
    <property type="molecule type" value="Genomic_DNA"/>
</dbReference>
<keyword evidence="1" id="KW-0812">Transmembrane</keyword>
<organism evidence="4 5">
    <name type="scientific">Cryphonectria parasitica (strain ATCC 38755 / EP155)</name>
    <dbReference type="NCBI Taxonomy" id="660469"/>
    <lineage>
        <taxon>Eukaryota</taxon>
        <taxon>Fungi</taxon>
        <taxon>Dikarya</taxon>
        <taxon>Ascomycota</taxon>
        <taxon>Pezizomycotina</taxon>
        <taxon>Sordariomycetes</taxon>
        <taxon>Sordariomycetidae</taxon>
        <taxon>Diaporthales</taxon>
        <taxon>Cryphonectriaceae</taxon>
        <taxon>Cryphonectria-Endothia species complex</taxon>
        <taxon>Cryphonectria</taxon>
    </lineage>
</organism>
<dbReference type="RefSeq" id="XP_040775273.1">
    <property type="nucleotide sequence ID" value="XM_040918958.1"/>
</dbReference>
<keyword evidence="1" id="KW-0472">Membrane</keyword>
<evidence type="ECO:0000256" key="2">
    <source>
        <dbReference type="SAM" id="SignalP"/>
    </source>
</evidence>
<reference evidence="4" key="1">
    <citation type="journal article" date="2020" name="Phytopathology">
        <title>Genome sequence of the chestnut blight fungus Cryphonectria parasitica EP155: A fundamental resource for an archetypical invasive plant pathogen.</title>
        <authorList>
            <person name="Crouch J.A."/>
            <person name="Dawe A."/>
            <person name="Aerts A."/>
            <person name="Barry K."/>
            <person name="Churchill A.C.L."/>
            <person name="Grimwood J."/>
            <person name="Hillman B."/>
            <person name="Milgroom M.G."/>
            <person name="Pangilinan J."/>
            <person name="Smith M."/>
            <person name="Salamov A."/>
            <person name="Schmutz J."/>
            <person name="Yadav J."/>
            <person name="Grigoriev I.V."/>
            <person name="Nuss D."/>
        </authorList>
    </citation>
    <scope>NUCLEOTIDE SEQUENCE</scope>
    <source>
        <strain evidence="4">EP155</strain>
    </source>
</reference>
<evidence type="ECO:0000256" key="1">
    <source>
        <dbReference type="SAM" id="Phobius"/>
    </source>
</evidence>
<keyword evidence="1" id="KW-1133">Transmembrane helix</keyword>
<dbReference type="PANTHER" id="PTHR36853:SF1">
    <property type="entry name" value="DUF3844 DOMAIN-CONTAINING PROTEIN"/>
    <property type="match status" value="1"/>
</dbReference>
<comment type="caution">
    <text evidence="4">The sequence shown here is derived from an EMBL/GenBank/DDBJ whole genome shotgun (WGS) entry which is preliminary data.</text>
</comment>
<protein>
    <recommendedName>
        <fullName evidence="3">Vacuolar sorting protein Vps3844 C-terminal domain-containing protein</fullName>
    </recommendedName>
</protein>